<feature type="domain" description="ABC transporter" evidence="9">
    <location>
        <begin position="722"/>
        <end position="954"/>
    </location>
</feature>
<keyword evidence="12" id="KW-1185">Reference proteome</keyword>
<keyword evidence="6 8" id="KW-0472">Membrane</keyword>
<dbReference type="InterPro" id="IPR039421">
    <property type="entry name" value="Type_1_exporter"/>
</dbReference>
<dbReference type="PANTHER" id="PTHR24221:SF654">
    <property type="entry name" value="ATP-BINDING CASSETTE SUB-FAMILY B MEMBER 6"/>
    <property type="match status" value="1"/>
</dbReference>
<dbReference type="InterPro" id="IPR003439">
    <property type="entry name" value="ABC_transporter-like_ATP-bd"/>
</dbReference>
<dbReference type="EMBL" id="JAYGIE010000109">
    <property type="protein sequence ID" value="MEA5480104.1"/>
    <property type="molecule type" value="Genomic_DNA"/>
</dbReference>
<sequence>MDSSTPKIVKGNIPYVLNDPERVWEIRTGTLAIFFCKIQESETEVVRRYLFTVESGGILFGIDNSIGWELIAIALSETELFDVAIADFSAEMLESNRQRQLNLWIYHWSKHLQPQSPLDPVLTDSTQYLSLGAKQALLSSKSQVLWITIRQGNGIWLDLEDRKLEPSRTFPLGYGFWILADTNLEVFAQLTEEREDWTSLPIELMQFHQNVGANVLVLEAQELETNYQRFEARNQQNRDLLNVALEDLVSVLHKPEEKISVDMRGDALLAAAGAVGRVAGIIIRPPSQSEDLTRIKDPLSAIARASQMRIRQVLLESGWWKRESGPMLAYFQEDNTPVALLPKGQSYILFDPKNNTKQAINEEIAETISPLAFTFYRPLPLIIRNAIDLFSFGLKGYELSAIGIVVFGVTVTLLGMIIPQATAILVNDAIPNSDRSLLSQLGLALFAAAFGQSAFQVSQGILTNRVESAADGVLQPGIWDRLLRLSPAFFRNYSSGDLLSRVLTISQIRSQISGATLRTLLSGIFALLNLALMFVYSWQLSVVIIGISLAVFFITFISSRKIVANNRKQEELVGVLSGFTIQLINGVAKLRVAMAEERAFAAWAKQQSKILKLRAGAQRINDSVAVVSEAIPLITSILLFWFAILFMQMSRQTENPQGLNAGSYLAFASAQGIFMRGITDLSTTATEILEIIPLWERARPILEAPQESDPSKAEPTRLKGHILLDHITFRYREDGPLILDDVTIEAQPGEFIAIVGPSGSGKSTIFRLLLGFENPSSGTVFYDGQDLSGLNLQAVRRQFGVVLQNGRINAGSIFDNITAGALATLEEAWEGARMAGFSHDIEQMPMGMHTVISEGGSNLSGGQRQRLLIARALVLKPKIILMDEATSALDNRTQAIVTASLDRLNATRVVIAHRLSTIINADRIFVVEAGRVVEVGNFQQLINEDGLFARLASRQLE</sequence>
<name>A0ABU5TPA0_9CYAN</name>
<evidence type="ECO:0000313" key="11">
    <source>
        <dbReference type="EMBL" id="MEA5480104.1"/>
    </source>
</evidence>
<evidence type="ECO:0000256" key="8">
    <source>
        <dbReference type="SAM" id="Phobius"/>
    </source>
</evidence>
<feature type="transmembrane region" description="Helical" evidence="8">
    <location>
        <begin position="624"/>
        <end position="647"/>
    </location>
</feature>
<keyword evidence="2 8" id="KW-0812">Transmembrane</keyword>
<reference evidence="11 12" key="1">
    <citation type="submission" date="2023-12" db="EMBL/GenBank/DDBJ databases">
        <title>Baltic Sea Cyanobacteria.</title>
        <authorList>
            <person name="Delbaje E."/>
            <person name="Fewer D.P."/>
            <person name="Shishido T.K."/>
        </authorList>
    </citation>
    <scope>NUCLEOTIDE SEQUENCE [LARGE SCALE GENOMIC DNA]</scope>
    <source>
        <strain evidence="11 12">UHCC 0370</strain>
    </source>
</reference>
<dbReference type="PROSITE" id="PS50929">
    <property type="entry name" value="ABC_TM1F"/>
    <property type="match status" value="1"/>
</dbReference>
<comment type="subcellular location">
    <subcellularLocation>
        <location evidence="1">Cell membrane</location>
        <topology evidence="1">Multi-pass membrane protein</topology>
    </subcellularLocation>
</comment>
<evidence type="ECO:0000256" key="2">
    <source>
        <dbReference type="ARBA" id="ARBA00022692"/>
    </source>
</evidence>
<evidence type="ECO:0000256" key="4">
    <source>
        <dbReference type="ARBA" id="ARBA00022840"/>
    </source>
</evidence>
<dbReference type="InterPro" id="IPR036640">
    <property type="entry name" value="ABC1_TM_sf"/>
</dbReference>
<evidence type="ECO:0000256" key="3">
    <source>
        <dbReference type="ARBA" id="ARBA00022741"/>
    </source>
</evidence>
<keyword evidence="7" id="KW-0175">Coiled coil</keyword>
<evidence type="ECO:0000256" key="7">
    <source>
        <dbReference type="SAM" id="Coils"/>
    </source>
</evidence>
<keyword evidence="5 8" id="KW-1133">Transmembrane helix</keyword>
<dbReference type="Gene3D" id="1.20.1560.10">
    <property type="entry name" value="ABC transporter type 1, transmembrane domain"/>
    <property type="match status" value="1"/>
</dbReference>
<evidence type="ECO:0000256" key="5">
    <source>
        <dbReference type="ARBA" id="ARBA00022989"/>
    </source>
</evidence>
<dbReference type="InterPro" id="IPR003593">
    <property type="entry name" value="AAA+_ATPase"/>
</dbReference>
<dbReference type="Gene3D" id="3.40.50.300">
    <property type="entry name" value="P-loop containing nucleotide triphosphate hydrolases"/>
    <property type="match status" value="1"/>
</dbReference>
<dbReference type="PROSITE" id="PS50893">
    <property type="entry name" value="ABC_TRANSPORTER_2"/>
    <property type="match status" value="1"/>
</dbReference>
<evidence type="ECO:0000256" key="1">
    <source>
        <dbReference type="ARBA" id="ARBA00004651"/>
    </source>
</evidence>
<feature type="domain" description="ABC transmembrane type-1" evidence="10">
    <location>
        <begin position="402"/>
        <end position="690"/>
    </location>
</feature>
<dbReference type="NCBIfam" id="TIGR03797">
    <property type="entry name" value="NHLM_micro_ABC2"/>
    <property type="match status" value="1"/>
</dbReference>
<feature type="transmembrane region" description="Helical" evidence="8">
    <location>
        <begin position="515"/>
        <end position="536"/>
    </location>
</feature>
<dbReference type="PROSITE" id="PS00211">
    <property type="entry name" value="ABC_TRANSPORTER_1"/>
    <property type="match status" value="1"/>
</dbReference>
<evidence type="ECO:0000256" key="6">
    <source>
        <dbReference type="ARBA" id="ARBA00023136"/>
    </source>
</evidence>
<dbReference type="InterPro" id="IPR011527">
    <property type="entry name" value="ABC1_TM_dom"/>
</dbReference>
<comment type="caution">
    <text evidence="11">The sequence shown here is derived from an EMBL/GenBank/DDBJ whole genome shotgun (WGS) entry which is preliminary data.</text>
</comment>
<dbReference type="SMART" id="SM00382">
    <property type="entry name" value="AAA"/>
    <property type="match status" value="1"/>
</dbReference>
<keyword evidence="4" id="KW-0067">ATP-binding</keyword>
<feature type="coiled-coil region" evidence="7">
    <location>
        <begin position="213"/>
        <end position="240"/>
    </location>
</feature>
<evidence type="ECO:0000259" key="9">
    <source>
        <dbReference type="PROSITE" id="PS50893"/>
    </source>
</evidence>
<dbReference type="InterPro" id="IPR022515">
    <property type="entry name" value="NHPM_micro_ABC2"/>
</dbReference>
<dbReference type="RefSeq" id="WP_323263193.1">
    <property type="nucleotide sequence ID" value="NZ_JAYGIE010000109.1"/>
</dbReference>
<feature type="transmembrane region" description="Helical" evidence="8">
    <location>
        <begin position="542"/>
        <end position="559"/>
    </location>
</feature>
<dbReference type="InterPro" id="IPR027417">
    <property type="entry name" value="P-loop_NTPase"/>
</dbReference>
<evidence type="ECO:0000313" key="12">
    <source>
        <dbReference type="Proteomes" id="UP001301388"/>
    </source>
</evidence>
<proteinExistence type="predicted"/>
<dbReference type="PANTHER" id="PTHR24221">
    <property type="entry name" value="ATP-BINDING CASSETTE SUB-FAMILY B"/>
    <property type="match status" value="1"/>
</dbReference>
<dbReference type="Pfam" id="PF00664">
    <property type="entry name" value="ABC_membrane"/>
    <property type="match status" value="1"/>
</dbReference>
<dbReference type="InterPro" id="IPR017871">
    <property type="entry name" value="ABC_transporter-like_CS"/>
</dbReference>
<accession>A0ABU5TPA0</accession>
<dbReference type="Pfam" id="PF00005">
    <property type="entry name" value="ABC_tran"/>
    <property type="match status" value="1"/>
</dbReference>
<dbReference type="SUPFAM" id="SSF52540">
    <property type="entry name" value="P-loop containing nucleoside triphosphate hydrolases"/>
    <property type="match status" value="1"/>
</dbReference>
<dbReference type="SUPFAM" id="SSF90123">
    <property type="entry name" value="ABC transporter transmembrane region"/>
    <property type="match status" value="1"/>
</dbReference>
<dbReference type="Proteomes" id="UP001301388">
    <property type="component" value="Unassembled WGS sequence"/>
</dbReference>
<evidence type="ECO:0000259" key="10">
    <source>
        <dbReference type="PROSITE" id="PS50929"/>
    </source>
</evidence>
<feature type="transmembrane region" description="Helical" evidence="8">
    <location>
        <begin position="399"/>
        <end position="418"/>
    </location>
</feature>
<gene>
    <name evidence="11" type="ORF">VB774_20945</name>
</gene>
<protein>
    <submittedName>
        <fullName evidence="11">NHLP bacteriocin export ABC transporter permease/ATPase subunit</fullName>
    </submittedName>
</protein>
<keyword evidence="3" id="KW-0547">Nucleotide-binding</keyword>
<organism evidence="11 12">
    <name type="scientific">Pseudanabaena galeata UHCC 0370</name>
    <dbReference type="NCBI Taxonomy" id="3110310"/>
    <lineage>
        <taxon>Bacteria</taxon>
        <taxon>Bacillati</taxon>
        <taxon>Cyanobacteriota</taxon>
        <taxon>Cyanophyceae</taxon>
        <taxon>Pseudanabaenales</taxon>
        <taxon>Pseudanabaenaceae</taxon>
        <taxon>Pseudanabaena</taxon>
    </lineage>
</organism>